<evidence type="ECO:0000256" key="1">
    <source>
        <dbReference type="ARBA" id="ARBA00022729"/>
    </source>
</evidence>
<dbReference type="EMBL" id="AZFX01000087">
    <property type="protein sequence ID" value="KRM08530.1"/>
    <property type="molecule type" value="Genomic_DNA"/>
</dbReference>
<dbReference type="GO" id="GO:0015276">
    <property type="term" value="F:ligand-gated monoatomic ion channel activity"/>
    <property type="evidence" value="ECO:0007669"/>
    <property type="project" value="InterPro"/>
</dbReference>
<keyword evidence="1 2" id="KW-0732">Signal</keyword>
<dbReference type="PROSITE" id="PS51257">
    <property type="entry name" value="PROKAR_LIPOPROTEIN"/>
    <property type="match status" value="1"/>
</dbReference>
<dbReference type="Proteomes" id="UP000051315">
    <property type="component" value="Unassembled WGS sequence"/>
</dbReference>
<evidence type="ECO:0000259" key="4">
    <source>
        <dbReference type="SMART" id="SM00079"/>
    </source>
</evidence>
<comment type="caution">
    <text evidence="5">The sequence shown here is derived from an EMBL/GenBank/DDBJ whole genome shotgun (WGS) entry which is preliminary data.</text>
</comment>
<protein>
    <submittedName>
        <fullName evidence="5">Glutamine ABC superfamily ATP binding cassette transporter, substrate binding protein</fullName>
    </submittedName>
</protein>
<proteinExistence type="predicted"/>
<gene>
    <name evidence="5" type="ORF">FC15_GL000600</name>
</gene>
<evidence type="ECO:0000313" key="5">
    <source>
        <dbReference type="EMBL" id="KRM08530.1"/>
    </source>
</evidence>
<dbReference type="PANTHER" id="PTHR35936">
    <property type="entry name" value="MEMBRANE-BOUND LYTIC MUREIN TRANSGLYCOSYLASE F"/>
    <property type="match status" value="1"/>
</dbReference>
<sequence length="278" mass="31374">MIKRTKRRLSKSFLLVCFFLLSLSLSGCSFGAIRHLDAVNDPKTTLIVGLDDTFVPMGFREKNGQIVGFDVDLAKATAKKLGQKIAFQAIDWNMKETELRNGTIDLIWNGYTKTPEREKQVAFSQSYLNNRQVLVTLKKNHIRSFADMKDKKLGLQNGSSGQTLFEQQPRVLKNIVAGKTAVLYDNFNTAFLDLQAGRTQGVLGDSIYAGYYIRQQKDPSAYQITTGGFSGETFAIGMRKQDTKLKQRLDQALDELRRDGTIARLSQKWFKQDLTVNP</sequence>
<dbReference type="InterPro" id="IPR001320">
    <property type="entry name" value="Iontro_rcpt_C"/>
</dbReference>
<dbReference type="Gene3D" id="3.40.190.10">
    <property type="entry name" value="Periplasmic binding protein-like II"/>
    <property type="match status" value="2"/>
</dbReference>
<dbReference type="SMART" id="SM00062">
    <property type="entry name" value="PBPb"/>
    <property type="match status" value="1"/>
</dbReference>
<dbReference type="GO" id="GO:0016020">
    <property type="term" value="C:membrane"/>
    <property type="evidence" value="ECO:0007669"/>
    <property type="project" value="InterPro"/>
</dbReference>
<feature type="domain" description="Solute-binding protein family 3/N-terminal" evidence="3">
    <location>
        <begin position="45"/>
        <end position="273"/>
    </location>
</feature>
<dbReference type="InterPro" id="IPR001638">
    <property type="entry name" value="Solute-binding_3/MltF_N"/>
</dbReference>
<evidence type="ECO:0000256" key="2">
    <source>
        <dbReference type="SAM" id="SignalP"/>
    </source>
</evidence>
<reference evidence="5 6" key="1">
    <citation type="journal article" date="2015" name="Genome Announc.">
        <title>Expanding the biotechnology potential of lactobacilli through comparative genomics of 213 strains and associated genera.</title>
        <authorList>
            <person name="Sun Z."/>
            <person name="Harris H.M."/>
            <person name="McCann A."/>
            <person name="Guo C."/>
            <person name="Argimon S."/>
            <person name="Zhang W."/>
            <person name="Yang X."/>
            <person name="Jeffery I.B."/>
            <person name="Cooney J.C."/>
            <person name="Kagawa T.F."/>
            <person name="Liu W."/>
            <person name="Song Y."/>
            <person name="Salvetti E."/>
            <person name="Wrobel A."/>
            <person name="Rasinkangas P."/>
            <person name="Parkhill J."/>
            <person name="Rea M.C."/>
            <person name="O'Sullivan O."/>
            <person name="Ritari J."/>
            <person name="Douillard F.P."/>
            <person name="Paul Ross R."/>
            <person name="Yang R."/>
            <person name="Briner A.E."/>
            <person name="Felis G.E."/>
            <person name="de Vos W.M."/>
            <person name="Barrangou R."/>
            <person name="Klaenhammer T.R."/>
            <person name="Caufield P.W."/>
            <person name="Cui Y."/>
            <person name="Zhang H."/>
            <person name="O'Toole P.W."/>
        </authorList>
    </citation>
    <scope>NUCLEOTIDE SEQUENCE [LARGE SCALE GENOMIC DNA]</scope>
    <source>
        <strain evidence="5 6">DSM 17758</strain>
    </source>
</reference>
<dbReference type="SUPFAM" id="SSF53850">
    <property type="entry name" value="Periplasmic binding protein-like II"/>
    <property type="match status" value="1"/>
</dbReference>
<feature type="domain" description="Ionotropic glutamate receptor C-terminal" evidence="4">
    <location>
        <begin position="45"/>
        <end position="272"/>
    </location>
</feature>
<dbReference type="CDD" id="cd00996">
    <property type="entry name" value="PBP2_AatB_like"/>
    <property type="match status" value="1"/>
</dbReference>
<accession>A0A0R1VSG5</accession>
<feature type="chain" id="PRO_5006412394" evidence="2">
    <location>
        <begin position="32"/>
        <end position="278"/>
    </location>
</feature>
<name>A0A0R1VSG5_9LACO</name>
<dbReference type="PANTHER" id="PTHR35936:SF34">
    <property type="entry name" value="ABC TRANSPORTER EXTRACELLULAR-BINDING PROTEIN YCKB-RELATED"/>
    <property type="match status" value="1"/>
</dbReference>
<dbReference type="STRING" id="1423735.FC15_GL000600"/>
<dbReference type="Pfam" id="PF00497">
    <property type="entry name" value="SBP_bac_3"/>
    <property type="match status" value="1"/>
</dbReference>
<keyword evidence="6" id="KW-1185">Reference proteome</keyword>
<evidence type="ECO:0000259" key="3">
    <source>
        <dbReference type="SMART" id="SM00062"/>
    </source>
</evidence>
<feature type="signal peptide" evidence="2">
    <location>
        <begin position="1"/>
        <end position="31"/>
    </location>
</feature>
<dbReference type="SMART" id="SM00079">
    <property type="entry name" value="PBPe"/>
    <property type="match status" value="1"/>
</dbReference>
<dbReference type="OrthoDB" id="9775197at2"/>
<dbReference type="PATRIC" id="fig|1423735.3.peg.628"/>
<evidence type="ECO:0000313" key="6">
    <source>
        <dbReference type="Proteomes" id="UP000051315"/>
    </source>
</evidence>
<organism evidence="5 6">
    <name type="scientific">Lapidilactobacillus concavus DSM 17758</name>
    <dbReference type="NCBI Taxonomy" id="1423735"/>
    <lineage>
        <taxon>Bacteria</taxon>
        <taxon>Bacillati</taxon>
        <taxon>Bacillota</taxon>
        <taxon>Bacilli</taxon>
        <taxon>Lactobacillales</taxon>
        <taxon>Lactobacillaceae</taxon>
        <taxon>Lapidilactobacillus</taxon>
    </lineage>
</organism>
<dbReference type="RefSeq" id="WP_057825481.1">
    <property type="nucleotide sequence ID" value="NZ_AZFX01000087.1"/>
</dbReference>
<dbReference type="AlphaFoldDB" id="A0A0R1VSG5"/>